<dbReference type="EMBL" id="JAGKQH010000006">
    <property type="protein sequence ID" value="KAG6596291.1"/>
    <property type="molecule type" value="Genomic_DNA"/>
</dbReference>
<protein>
    <submittedName>
        <fullName evidence="1">Uncharacterized protein</fullName>
    </submittedName>
</protein>
<organism evidence="1 2">
    <name type="scientific">Cucurbita argyrosperma subsp. sororia</name>
    <dbReference type="NCBI Taxonomy" id="37648"/>
    <lineage>
        <taxon>Eukaryota</taxon>
        <taxon>Viridiplantae</taxon>
        <taxon>Streptophyta</taxon>
        <taxon>Embryophyta</taxon>
        <taxon>Tracheophyta</taxon>
        <taxon>Spermatophyta</taxon>
        <taxon>Magnoliopsida</taxon>
        <taxon>eudicotyledons</taxon>
        <taxon>Gunneridae</taxon>
        <taxon>Pentapetalae</taxon>
        <taxon>rosids</taxon>
        <taxon>fabids</taxon>
        <taxon>Cucurbitales</taxon>
        <taxon>Cucurbitaceae</taxon>
        <taxon>Cucurbiteae</taxon>
        <taxon>Cucurbita</taxon>
    </lineage>
</organism>
<dbReference type="AlphaFoldDB" id="A0AAV6NEV8"/>
<name>A0AAV6NEV8_9ROSI</name>
<evidence type="ECO:0000313" key="1">
    <source>
        <dbReference type="EMBL" id="KAG6596291.1"/>
    </source>
</evidence>
<feature type="non-terminal residue" evidence="1">
    <location>
        <position position="1"/>
    </location>
</feature>
<gene>
    <name evidence="1" type="ORF">SDJN03_09471</name>
</gene>
<keyword evidence="2" id="KW-1185">Reference proteome</keyword>
<reference evidence="1 2" key="1">
    <citation type="journal article" date="2021" name="Hortic Res">
        <title>The domestication of Cucurbita argyrosperma as revealed by the genome of its wild relative.</title>
        <authorList>
            <person name="Barrera-Redondo J."/>
            <person name="Sanchez-de la Vega G."/>
            <person name="Aguirre-Liguori J.A."/>
            <person name="Castellanos-Morales G."/>
            <person name="Gutierrez-Guerrero Y.T."/>
            <person name="Aguirre-Dugua X."/>
            <person name="Aguirre-Planter E."/>
            <person name="Tenaillon M.I."/>
            <person name="Lira-Saade R."/>
            <person name="Eguiarte L.E."/>
        </authorList>
    </citation>
    <scope>NUCLEOTIDE SEQUENCE [LARGE SCALE GENOMIC DNA]</scope>
    <source>
        <strain evidence="1">JBR-2021</strain>
    </source>
</reference>
<accession>A0AAV6NEV8</accession>
<comment type="caution">
    <text evidence="1">The sequence shown here is derived from an EMBL/GenBank/DDBJ whole genome shotgun (WGS) entry which is preliminary data.</text>
</comment>
<evidence type="ECO:0000313" key="2">
    <source>
        <dbReference type="Proteomes" id="UP000685013"/>
    </source>
</evidence>
<dbReference type="Proteomes" id="UP000685013">
    <property type="component" value="Chromosome 6"/>
</dbReference>
<sequence>MDQCLSEIKAVPRLLRRGTKTKVHILFYNIRILMFQSYIVLKPLLHDQRKRSVVLCQSLDKATENEVNRCLFICRSNVIDSDEELDLATMATMATHP</sequence>
<proteinExistence type="predicted"/>